<keyword evidence="9" id="KW-0969">Cilium</keyword>
<protein>
    <recommendedName>
        <fullName evidence="3 6">Flagellar basal-body rod protein FlgC</fullName>
    </recommendedName>
</protein>
<evidence type="ECO:0000256" key="6">
    <source>
        <dbReference type="RuleBase" id="RU362062"/>
    </source>
</evidence>
<evidence type="ECO:0000256" key="2">
    <source>
        <dbReference type="ARBA" id="ARBA00009677"/>
    </source>
</evidence>
<organism evidence="9 10">
    <name type="scientific">Thalassotalea insulae</name>
    <dbReference type="NCBI Taxonomy" id="2056778"/>
    <lineage>
        <taxon>Bacteria</taxon>
        <taxon>Pseudomonadati</taxon>
        <taxon>Pseudomonadota</taxon>
        <taxon>Gammaproteobacteria</taxon>
        <taxon>Alteromonadales</taxon>
        <taxon>Colwelliaceae</taxon>
        <taxon>Thalassotalea</taxon>
    </lineage>
</organism>
<sequence>MSLFNVFDISATGMSAQSVRLNTTASNIANADSVSSSIDQTYRARHPVFAAEMQKAAAGQSNGESVGVQVLGIVESNKPLNVEYSPEHPMADANGYIYKPNVNVVEEMTNMISASRSYQTNIQLAESAKNMLNKTLMLGQR</sequence>
<accession>A0ABQ6GQI4</accession>
<dbReference type="PROSITE" id="PS00588">
    <property type="entry name" value="FLAGELLA_BB_ROD"/>
    <property type="match status" value="1"/>
</dbReference>
<dbReference type="NCBIfam" id="TIGR01395">
    <property type="entry name" value="FlgC"/>
    <property type="match status" value="1"/>
</dbReference>
<dbReference type="RefSeq" id="WP_284243540.1">
    <property type="nucleotide sequence ID" value="NZ_BSST01000001.1"/>
</dbReference>
<dbReference type="InterPro" id="IPR001444">
    <property type="entry name" value="Flag_bb_rod_N"/>
</dbReference>
<keyword evidence="9" id="KW-0966">Cell projection</keyword>
<dbReference type="Pfam" id="PF00460">
    <property type="entry name" value="Flg_bb_rod"/>
    <property type="match status" value="1"/>
</dbReference>
<keyword evidence="4 6" id="KW-0975">Bacterial flagellum</keyword>
<comment type="subunit">
    <text evidence="5 6">The basal body constitutes a major portion of the flagellar organelle and consists of four rings (L,P,S, and M) mounted on a central rod. The rod consists of about 26 subunits of FlgG in the distal portion, and FlgB, FlgC and FlgF are thought to build up the proximal portion of the rod with about 6 subunits each.</text>
</comment>
<dbReference type="PANTHER" id="PTHR30435">
    <property type="entry name" value="FLAGELLAR PROTEIN"/>
    <property type="match status" value="1"/>
</dbReference>
<evidence type="ECO:0000256" key="3">
    <source>
        <dbReference type="ARBA" id="ARBA00017941"/>
    </source>
</evidence>
<evidence type="ECO:0000259" key="7">
    <source>
        <dbReference type="Pfam" id="PF00460"/>
    </source>
</evidence>
<evidence type="ECO:0000313" key="10">
    <source>
        <dbReference type="Proteomes" id="UP001157186"/>
    </source>
</evidence>
<dbReference type="PANTHER" id="PTHR30435:SF29">
    <property type="entry name" value="FLAGELLAR BASAL-BODY ROD PROTEIN FLGC"/>
    <property type="match status" value="1"/>
</dbReference>
<evidence type="ECO:0000256" key="4">
    <source>
        <dbReference type="ARBA" id="ARBA00023143"/>
    </source>
</evidence>
<feature type="domain" description="Flagellar basal-body/hook protein C-terminal" evidence="8">
    <location>
        <begin position="94"/>
        <end position="136"/>
    </location>
</feature>
<feature type="domain" description="Flagellar basal body rod protein N-terminal" evidence="7">
    <location>
        <begin position="8"/>
        <end position="32"/>
    </location>
</feature>
<dbReference type="InterPro" id="IPR010930">
    <property type="entry name" value="Flg_bb/hook_C_dom"/>
</dbReference>
<keyword evidence="9" id="KW-0282">Flagellum</keyword>
<evidence type="ECO:0000256" key="1">
    <source>
        <dbReference type="ARBA" id="ARBA00004117"/>
    </source>
</evidence>
<comment type="caution">
    <text evidence="9">The sequence shown here is derived from an EMBL/GenBank/DDBJ whole genome shotgun (WGS) entry which is preliminary data.</text>
</comment>
<evidence type="ECO:0000256" key="5">
    <source>
        <dbReference type="ARBA" id="ARBA00025933"/>
    </source>
</evidence>
<keyword evidence="10" id="KW-1185">Reference proteome</keyword>
<evidence type="ECO:0000259" key="8">
    <source>
        <dbReference type="Pfam" id="PF06429"/>
    </source>
</evidence>
<dbReference type="Proteomes" id="UP001157186">
    <property type="component" value="Unassembled WGS sequence"/>
</dbReference>
<evidence type="ECO:0000313" key="9">
    <source>
        <dbReference type="EMBL" id="GLX77662.1"/>
    </source>
</evidence>
<dbReference type="InterPro" id="IPR006299">
    <property type="entry name" value="FlgC"/>
</dbReference>
<dbReference type="InterPro" id="IPR019776">
    <property type="entry name" value="Flagellar_basal_body_rod_CS"/>
</dbReference>
<comment type="similarity">
    <text evidence="2">Belongs to the flagella basal body rod proteins family.</text>
</comment>
<dbReference type="Pfam" id="PF06429">
    <property type="entry name" value="Flg_bbr_C"/>
    <property type="match status" value="1"/>
</dbReference>
<gene>
    <name evidence="9" type="primary">flgC</name>
    <name evidence="9" type="ORF">tinsulaeT_10020</name>
</gene>
<proteinExistence type="inferred from homology"/>
<reference evidence="9 10" key="1">
    <citation type="submission" date="2023-03" db="EMBL/GenBank/DDBJ databases">
        <title>Draft genome sequence of Thalassotalea insulae KCTC 62186T.</title>
        <authorList>
            <person name="Sawabe T."/>
        </authorList>
    </citation>
    <scope>NUCLEOTIDE SEQUENCE [LARGE SCALE GENOMIC DNA]</scope>
    <source>
        <strain evidence="9 10">KCTC 62186</strain>
    </source>
</reference>
<name>A0ABQ6GQI4_9GAMM</name>
<comment type="subcellular location">
    <subcellularLocation>
        <location evidence="1 6">Bacterial flagellum basal body</location>
    </subcellularLocation>
</comment>
<dbReference type="EMBL" id="BSST01000001">
    <property type="protein sequence ID" value="GLX77662.1"/>
    <property type="molecule type" value="Genomic_DNA"/>
</dbReference>